<evidence type="ECO:0000256" key="3">
    <source>
        <dbReference type="ARBA" id="ARBA00022679"/>
    </source>
</evidence>
<dbReference type="InterPro" id="IPR029045">
    <property type="entry name" value="ClpP/crotonase-like_dom_sf"/>
</dbReference>
<evidence type="ECO:0000313" key="13">
    <source>
        <dbReference type="Proteomes" id="UP001177160"/>
    </source>
</evidence>
<evidence type="ECO:0000256" key="9">
    <source>
        <dbReference type="ARBA" id="ARBA00049152"/>
    </source>
</evidence>
<dbReference type="Proteomes" id="UP001177160">
    <property type="component" value="Unassembled WGS sequence"/>
</dbReference>
<keyword evidence="10" id="KW-0963">Cytoplasm</keyword>
<keyword evidence="12" id="KW-0436">Ligase</keyword>
<evidence type="ECO:0000313" key="12">
    <source>
        <dbReference type="EMBL" id="MCV2232766.1"/>
    </source>
</evidence>
<gene>
    <name evidence="10" type="primary">accA</name>
    <name evidence="12" type="ORF">N7548_08035</name>
</gene>
<evidence type="ECO:0000256" key="5">
    <source>
        <dbReference type="ARBA" id="ARBA00022832"/>
    </source>
</evidence>
<comment type="similarity">
    <text evidence="10">Belongs to the AccA family.</text>
</comment>
<keyword evidence="8 10" id="KW-0275">Fatty acid biosynthesis</keyword>
<evidence type="ECO:0000256" key="7">
    <source>
        <dbReference type="ARBA" id="ARBA00023098"/>
    </source>
</evidence>
<dbReference type="NCBIfam" id="TIGR00513">
    <property type="entry name" value="accA"/>
    <property type="match status" value="1"/>
</dbReference>
<dbReference type="GO" id="GO:0003989">
    <property type="term" value="F:acetyl-CoA carboxylase activity"/>
    <property type="evidence" value="ECO:0007669"/>
    <property type="project" value="UniProtKB-EC"/>
</dbReference>
<comment type="subunit">
    <text evidence="10">Acetyl-CoA carboxylase is a heterohexamer composed of biotin carboxyl carrier protein (AccB), biotin carboxylase (AccC) and two subunits each of ACCase subunit alpha (AccA) and ACCase subunit beta (AccD).</text>
</comment>
<feature type="domain" description="CoA carboxyltransferase C-terminal" evidence="11">
    <location>
        <begin position="1"/>
        <end position="251"/>
    </location>
</feature>
<sequence length="273" mass="30126">MSNTAWQHVLLARHPKRPTSRVLINTLFDDFIELHGDRQFSDDKSIIGGIATLNGIPVTIIAEEKGDSTNDKILHNFGMPHPEGYRKALRLMKQAEKFKRPIITIIDTPGAYPGLGAEERGQAQAIAFNLQEMMGLKVPILVIVLSEGGSGGALAIGVGDHVMMFEHSIYSILSPEGFASILFKDAKQAEHAASLMKLTAQDLLHFNIIDEIIPEGAGLHESKEGLFHLKSALSSKMAQITQEKITTILPKRYQKYRQMGVFLEGVSSELTQR</sequence>
<keyword evidence="3 10" id="KW-0808">Transferase</keyword>
<evidence type="ECO:0000256" key="8">
    <source>
        <dbReference type="ARBA" id="ARBA00023160"/>
    </source>
</evidence>
<dbReference type="NCBIfam" id="NF004344">
    <property type="entry name" value="PRK05724.1"/>
    <property type="match status" value="1"/>
</dbReference>
<keyword evidence="6 10" id="KW-0067">ATP-binding</keyword>
<evidence type="ECO:0000256" key="4">
    <source>
        <dbReference type="ARBA" id="ARBA00022741"/>
    </source>
</evidence>
<keyword evidence="7 10" id="KW-0443">Lipid metabolism</keyword>
<dbReference type="PANTHER" id="PTHR42853:SF3">
    <property type="entry name" value="ACETYL-COENZYME A CARBOXYLASE CARBOXYL TRANSFERASE SUBUNIT ALPHA, CHLOROPLASTIC"/>
    <property type="match status" value="1"/>
</dbReference>
<accession>A0ABT2Y7P8</accession>
<dbReference type="RefSeq" id="WP_263608955.1">
    <property type="nucleotide sequence ID" value="NZ_JAOVQM010000009.1"/>
</dbReference>
<evidence type="ECO:0000259" key="11">
    <source>
        <dbReference type="PROSITE" id="PS50989"/>
    </source>
</evidence>
<organism evidence="12 13">
    <name type="scientific">Paracholeplasma manati</name>
    <dbReference type="NCBI Taxonomy" id="591373"/>
    <lineage>
        <taxon>Bacteria</taxon>
        <taxon>Bacillati</taxon>
        <taxon>Mycoplasmatota</taxon>
        <taxon>Mollicutes</taxon>
        <taxon>Acholeplasmatales</taxon>
        <taxon>Acholeplasmataceae</taxon>
        <taxon>Paracholeplasma</taxon>
    </lineage>
</organism>
<dbReference type="HAMAP" id="MF_00823">
    <property type="entry name" value="AcetylCoA_CT_alpha"/>
    <property type="match status" value="1"/>
</dbReference>
<dbReference type="Pfam" id="PF03255">
    <property type="entry name" value="ACCA"/>
    <property type="match status" value="1"/>
</dbReference>
<comment type="subcellular location">
    <subcellularLocation>
        <location evidence="10">Cytoplasm</location>
    </subcellularLocation>
</comment>
<dbReference type="InterPro" id="IPR011763">
    <property type="entry name" value="COA_CT_C"/>
</dbReference>
<dbReference type="PRINTS" id="PR01069">
    <property type="entry name" value="ACCCTRFRASEA"/>
</dbReference>
<dbReference type="EC" id="2.1.3.15" evidence="10"/>
<keyword evidence="4 10" id="KW-0547">Nucleotide-binding</keyword>
<evidence type="ECO:0000256" key="10">
    <source>
        <dbReference type="HAMAP-Rule" id="MF_00823"/>
    </source>
</evidence>
<keyword evidence="5 10" id="KW-0276">Fatty acid metabolism</keyword>
<keyword evidence="13" id="KW-1185">Reference proteome</keyword>
<comment type="catalytic activity">
    <reaction evidence="9 10">
        <text>N(6)-carboxybiotinyl-L-lysyl-[protein] + acetyl-CoA = N(6)-biotinyl-L-lysyl-[protein] + malonyl-CoA</text>
        <dbReference type="Rhea" id="RHEA:54728"/>
        <dbReference type="Rhea" id="RHEA-COMP:10505"/>
        <dbReference type="Rhea" id="RHEA-COMP:10506"/>
        <dbReference type="ChEBI" id="CHEBI:57288"/>
        <dbReference type="ChEBI" id="CHEBI:57384"/>
        <dbReference type="ChEBI" id="CHEBI:83144"/>
        <dbReference type="ChEBI" id="CHEBI:83145"/>
        <dbReference type="EC" id="2.1.3.15"/>
    </reaction>
</comment>
<comment type="function">
    <text evidence="10">Component of the acetyl coenzyme A carboxylase (ACC) complex. First, biotin carboxylase catalyzes the carboxylation of biotin on its carrier protein (BCCP) and then the CO(2) group is transferred by the carboxyltransferase to acetyl-CoA to form malonyl-CoA.</text>
</comment>
<evidence type="ECO:0000256" key="6">
    <source>
        <dbReference type="ARBA" id="ARBA00022840"/>
    </source>
</evidence>
<dbReference type="PANTHER" id="PTHR42853">
    <property type="entry name" value="ACETYL-COENZYME A CARBOXYLASE CARBOXYL TRANSFERASE SUBUNIT ALPHA"/>
    <property type="match status" value="1"/>
</dbReference>
<comment type="pathway">
    <text evidence="1 10">Lipid metabolism; malonyl-CoA biosynthesis; malonyl-CoA from acetyl-CoA: step 1/1.</text>
</comment>
<dbReference type="PROSITE" id="PS50989">
    <property type="entry name" value="COA_CT_CTER"/>
    <property type="match status" value="1"/>
</dbReference>
<evidence type="ECO:0000256" key="1">
    <source>
        <dbReference type="ARBA" id="ARBA00004956"/>
    </source>
</evidence>
<proteinExistence type="inferred from homology"/>
<dbReference type="SUPFAM" id="SSF52096">
    <property type="entry name" value="ClpP/crotonase"/>
    <property type="match status" value="1"/>
</dbReference>
<reference evidence="12" key="1">
    <citation type="submission" date="2022-09" db="EMBL/GenBank/DDBJ databases">
        <title>Novel Mycoplasma species identified in domestic and wild animals.</title>
        <authorList>
            <person name="Volokhov D.V."/>
            <person name="Furtak V.A."/>
            <person name="Zagorodnyaya T.A."/>
        </authorList>
    </citation>
    <scope>NUCLEOTIDE SEQUENCE</scope>
    <source>
        <strain evidence="12">Oakley</strain>
    </source>
</reference>
<dbReference type="NCBIfam" id="NF041504">
    <property type="entry name" value="AccA_sub"/>
    <property type="match status" value="1"/>
</dbReference>
<dbReference type="Gene3D" id="3.90.226.10">
    <property type="entry name" value="2-enoyl-CoA Hydratase, Chain A, domain 1"/>
    <property type="match status" value="1"/>
</dbReference>
<dbReference type="EMBL" id="JAOVQM010000009">
    <property type="protein sequence ID" value="MCV2232766.1"/>
    <property type="molecule type" value="Genomic_DNA"/>
</dbReference>
<keyword evidence="2 10" id="KW-0444">Lipid biosynthesis</keyword>
<protein>
    <recommendedName>
        <fullName evidence="10">Acetyl-coenzyme A carboxylase carboxyl transferase subunit alpha</fullName>
        <shortName evidence="10">ACCase subunit alpha</shortName>
        <shortName evidence="10">Acetyl-CoA carboxylase carboxyltransferase subunit alpha</shortName>
        <ecNumber evidence="10">2.1.3.15</ecNumber>
    </recommendedName>
</protein>
<evidence type="ECO:0000256" key="2">
    <source>
        <dbReference type="ARBA" id="ARBA00022516"/>
    </source>
</evidence>
<name>A0ABT2Y7P8_9MOLU</name>
<comment type="caution">
    <text evidence="12">The sequence shown here is derived from an EMBL/GenBank/DDBJ whole genome shotgun (WGS) entry which is preliminary data.</text>
</comment>
<dbReference type="InterPro" id="IPR001095">
    <property type="entry name" value="Acetyl_CoA_COase_a_su"/>
</dbReference>